<dbReference type="GO" id="GO:0090422">
    <property type="term" value="F:thiamine pyrophosphate transmembrane transporter activity"/>
    <property type="evidence" value="ECO:0007669"/>
    <property type="project" value="TreeGrafter"/>
</dbReference>
<evidence type="ECO:0000256" key="7">
    <source>
        <dbReference type="ARBA" id="ARBA00022692"/>
    </source>
</evidence>
<organism evidence="14 15">
    <name type="scientific">Hucho hucho</name>
    <name type="common">huchen</name>
    <dbReference type="NCBI Taxonomy" id="62062"/>
    <lineage>
        <taxon>Eukaryota</taxon>
        <taxon>Metazoa</taxon>
        <taxon>Chordata</taxon>
        <taxon>Craniata</taxon>
        <taxon>Vertebrata</taxon>
        <taxon>Euteleostomi</taxon>
        <taxon>Actinopterygii</taxon>
        <taxon>Neopterygii</taxon>
        <taxon>Teleostei</taxon>
        <taxon>Protacanthopterygii</taxon>
        <taxon>Salmoniformes</taxon>
        <taxon>Salmonidae</taxon>
        <taxon>Salmoninae</taxon>
        <taxon>Hucho</taxon>
    </lineage>
</organism>
<reference evidence="14" key="3">
    <citation type="submission" date="2025-09" db="UniProtKB">
        <authorList>
            <consortium name="Ensembl"/>
        </authorList>
    </citation>
    <scope>IDENTIFICATION</scope>
</reference>
<comment type="catalytic activity">
    <reaction evidence="12">
        <text>thiamine diphosphate(out) = thiamine diphosphate(in)</text>
        <dbReference type="Rhea" id="RHEA:75471"/>
        <dbReference type="ChEBI" id="CHEBI:58937"/>
    </reaction>
</comment>
<feature type="transmembrane region" description="Helical" evidence="13">
    <location>
        <begin position="243"/>
        <end position="268"/>
    </location>
</feature>
<dbReference type="PANTHER" id="PTHR12385:SF37">
    <property type="entry name" value="CHOLINE TRANSPORTER-LIKE PROTEIN 4"/>
    <property type="match status" value="1"/>
</dbReference>
<evidence type="ECO:0000256" key="2">
    <source>
        <dbReference type="ARBA" id="ARBA00004221"/>
    </source>
</evidence>
<keyword evidence="5" id="KW-0050">Antiport</keyword>
<feature type="transmembrane region" description="Helical" evidence="13">
    <location>
        <begin position="146"/>
        <end position="164"/>
    </location>
</feature>
<evidence type="ECO:0000313" key="15">
    <source>
        <dbReference type="Proteomes" id="UP000314982"/>
    </source>
</evidence>
<dbReference type="GO" id="GO:0015871">
    <property type="term" value="P:choline transport"/>
    <property type="evidence" value="ECO:0007669"/>
    <property type="project" value="TreeGrafter"/>
</dbReference>
<feature type="transmembrane region" description="Helical" evidence="13">
    <location>
        <begin position="34"/>
        <end position="54"/>
    </location>
</feature>
<keyword evidence="4" id="KW-0813">Transport</keyword>
<feature type="transmembrane region" description="Helical" evidence="13">
    <location>
        <begin position="477"/>
        <end position="498"/>
    </location>
</feature>
<keyword evidence="10" id="KW-0325">Glycoprotein</keyword>
<evidence type="ECO:0000256" key="5">
    <source>
        <dbReference type="ARBA" id="ARBA00022449"/>
    </source>
</evidence>
<comment type="function">
    <text evidence="13">Choline transporter.</text>
</comment>
<evidence type="ECO:0000256" key="13">
    <source>
        <dbReference type="RuleBase" id="RU368066"/>
    </source>
</evidence>
<dbReference type="Proteomes" id="UP000314982">
    <property type="component" value="Unassembled WGS sequence"/>
</dbReference>
<dbReference type="AlphaFoldDB" id="A0A4W5NTE0"/>
<evidence type="ECO:0000256" key="6">
    <source>
        <dbReference type="ARBA" id="ARBA00022475"/>
    </source>
</evidence>
<dbReference type="GO" id="GO:0016324">
    <property type="term" value="C:apical plasma membrane"/>
    <property type="evidence" value="ECO:0007669"/>
    <property type="project" value="UniProtKB-SubCell"/>
</dbReference>
<comment type="catalytic activity">
    <reaction evidence="11">
        <text>choline(out) + n H(+)(in) = choline(in) + n H(+)(out)</text>
        <dbReference type="Rhea" id="RHEA:75463"/>
        <dbReference type="ChEBI" id="CHEBI:15354"/>
        <dbReference type="ChEBI" id="CHEBI:15378"/>
    </reaction>
</comment>
<feature type="transmembrane region" description="Helical" evidence="13">
    <location>
        <begin position="211"/>
        <end position="231"/>
    </location>
</feature>
<comment type="similarity">
    <text evidence="3 13">Belongs to the CTL (choline transporter-like) family.</text>
</comment>
<dbReference type="InterPro" id="IPR007603">
    <property type="entry name" value="Choline_transptr-like"/>
</dbReference>
<evidence type="ECO:0000256" key="9">
    <source>
        <dbReference type="ARBA" id="ARBA00023136"/>
    </source>
</evidence>
<feature type="transmembrane region" description="Helical" evidence="13">
    <location>
        <begin position="336"/>
        <end position="367"/>
    </location>
</feature>
<evidence type="ECO:0000256" key="8">
    <source>
        <dbReference type="ARBA" id="ARBA00022989"/>
    </source>
</evidence>
<keyword evidence="8 13" id="KW-1133">Transmembrane helix</keyword>
<dbReference type="PANTHER" id="PTHR12385">
    <property type="entry name" value="CHOLINE TRANSPORTER-LIKE (SLC FAMILY 44)"/>
    <property type="match status" value="1"/>
</dbReference>
<reference evidence="14" key="2">
    <citation type="submission" date="2025-08" db="UniProtKB">
        <authorList>
            <consortium name="Ensembl"/>
        </authorList>
    </citation>
    <scope>IDENTIFICATION</scope>
</reference>
<accession>A0A4W5NTE0</accession>
<proteinExistence type="inferred from homology"/>
<evidence type="ECO:0000256" key="11">
    <source>
        <dbReference type="ARBA" id="ARBA00035093"/>
    </source>
</evidence>
<keyword evidence="7 13" id="KW-0812">Transmembrane</keyword>
<evidence type="ECO:0000313" key="14">
    <source>
        <dbReference type="Ensembl" id="ENSHHUP00000053153.1"/>
    </source>
</evidence>
<keyword evidence="9 13" id="KW-0472">Membrane</keyword>
<name>A0A4W5NTE0_9TELE</name>
<evidence type="ECO:0000256" key="12">
    <source>
        <dbReference type="ARBA" id="ARBA00036880"/>
    </source>
</evidence>
<feature type="transmembrane region" description="Helical" evidence="13">
    <location>
        <begin position="120"/>
        <end position="140"/>
    </location>
</feature>
<protein>
    <recommendedName>
        <fullName evidence="13">Choline transporter-like protein</fullName>
    </recommendedName>
</protein>
<dbReference type="GO" id="GO:0015297">
    <property type="term" value="F:antiporter activity"/>
    <property type="evidence" value="ECO:0007669"/>
    <property type="project" value="UniProtKB-KW"/>
</dbReference>
<feature type="transmembrane region" description="Helical" evidence="13">
    <location>
        <begin position="510"/>
        <end position="531"/>
    </location>
</feature>
<evidence type="ECO:0000256" key="10">
    <source>
        <dbReference type="ARBA" id="ARBA00023180"/>
    </source>
</evidence>
<comment type="subcellular location">
    <subcellularLocation>
        <location evidence="2">Apical cell membrane</location>
    </subcellularLocation>
    <subcellularLocation>
        <location evidence="13">Cell membrane</location>
        <topology evidence="13">Multi-pass membrane protein</topology>
    </subcellularLocation>
    <subcellularLocation>
        <location evidence="1">Membrane</location>
        <topology evidence="1">Multi-pass membrane protein</topology>
    </subcellularLocation>
</comment>
<evidence type="ECO:0000256" key="3">
    <source>
        <dbReference type="ARBA" id="ARBA00007168"/>
    </source>
</evidence>
<evidence type="ECO:0000256" key="1">
    <source>
        <dbReference type="ARBA" id="ARBA00004141"/>
    </source>
</evidence>
<feature type="transmembrane region" description="Helical" evidence="13">
    <location>
        <begin position="387"/>
        <end position="411"/>
    </location>
</feature>
<keyword evidence="6" id="KW-1003">Cell membrane</keyword>
<dbReference type="Ensembl" id="ENSHHUT00000055014.1">
    <property type="protein sequence ID" value="ENSHHUP00000053153.1"/>
    <property type="gene ID" value="ENSHHUG00000031696.1"/>
</dbReference>
<dbReference type="GeneTree" id="ENSGT00940000160576"/>
<dbReference type="Pfam" id="PF04515">
    <property type="entry name" value="Choline_transpo"/>
    <property type="match status" value="1"/>
</dbReference>
<keyword evidence="15" id="KW-1185">Reference proteome</keyword>
<sequence>MLLTHCVSVFFSGEPAQYDPTFNGPIRKRGCTDIICCVLFMVVILGYMAVGILGKMGLLRTSHLSDLLSFSHSHTRTCSDRNDTYDLKCIFFFFLFSSTSLNLTLSLLFQSSLLLCSVPLSSLSALVIAMVVSFLFLLLLRFIAPVMVWVLIFGVLAVGAYGIYHCWWEYDNYRNSTVSITDIGFTTNFKVYLQVKETWLAFCESDITQGILLLTLIFLRTRILIAIALIQESSKAVSHMMSTLFYPLVTFVLLVVCVAYWGITALYLATSGIPVYKVVALNSTQDNCGQIGGNVTCDPQTFYNSTDYSWCPSARCIFIKYNNEGLLQRNLFNLQIYNVVAFLWCINFVIALGQCTLAGAFASYYWAFSKPSDIPTFPLSQAFIRTLRYHVGSLAFGALILTLIQVVRIILEYLDHKTRAAQNPCARFLMCCLKCCFWCLEKFIKFLNRNAYIMIAVYGKNFCVSAKNAFMLLMRNIVRVVVLDKVTDLLLFFGKLLVVGGVGKMTNGNIIIMALLLVVVVGAYLIAHGFFSVYNMCVDTLFLCFLEDLERHDGTMQKPYYMSKNLMKILNKKNKGPKNGKGKD</sequence>
<feature type="transmembrane region" description="Helical" evidence="13">
    <location>
        <begin position="90"/>
        <end position="108"/>
    </location>
</feature>
<evidence type="ECO:0000256" key="4">
    <source>
        <dbReference type="ARBA" id="ARBA00022448"/>
    </source>
</evidence>
<reference evidence="15" key="1">
    <citation type="submission" date="2018-06" db="EMBL/GenBank/DDBJ databases">
        <title>Genome assembly of Danube salmon.</title>
        <authorList>
            <person name="Macqueen D.J."/>
            <person name="Gundappa M.K."/>
        </authorList>
    </citation>
    <scope>NUCLEOTIDE SEQUENCE [LARGE SCALE GENOMIC DNA]</scope>
</reference>